<dbReference type="Proteomes" id="UP001066276">
    <property type="component" value="Chromosome 8"/>
</dbReference>
<accession>A0AAV7NWJ6</accession>
<dbReference type="EMBL" id="JANPWB010000012">
    <property type="protein sequence ID" value="KAJ1117200.1"/>
    <property type="molecule type" value="Genomic_DNA"/>
</dbReference>
<name>A0AAV7NWJ6_PLEWA</name>
<organism evidence="2 3">
    <name type="scientific">Pleurodeles waltl</name>
    <name type="common">Iberian ribbed newt</name>
    <dbReference type="NCBI Taxonomy" id="8319"/>
    <lineage>
        <taxon>Eukaryota</taxon>
        <taxon>Metazoa</taxon>
        <taxon>Chordata</taxon>
        <taxon>Craniata</taxon>
        <taxon>Vertebrata</taxon>
        <taxon>Euteleostomi</taxon>
        <taxon>Amphibia</taxon>
        <taxon>Batrachia</taxon>
        <taxon>Caudata</taxon>
        <taxon>Salamandroidea</taxon>
        <taxon>Salamandridae</taxon>
        <taxon>Pleurodelinae</taxon>
        <taxon>Pleurodeles</taxon>
    </lineage>
</organism>
<feature type="region of interest" description="Disordered" evidence="1">
    <location>
        <begin position="1"/>
        <end position="24"/>
    </location>
</feature>
<evidence type="ECO:0000256" key="1">
    <source>
        <dbReference type="SAM" id="MobiDB-lite"/>
    </source>
</evidence>
<proteinExistence type="predicted"/>
<evidence type="ECO:0000313" key="2">
    <source>
        <dbReference type="EMBL" id="KAJ1117200.1"/>
    </source>
</evidence>
<sequence length="79" mass="8347">MDEQKKVKGRITADDGTEAAASETLRRELTAQEAQIATGTSHVPGGTCLPTEPLGVLLDRPRNYLSPGVQGKEKSKGQG</sequence>
<reference evidence="2" key="1">
    <citation type="journal article" date="2022" name="bioRxiv">
        <title>Sequencing and chromosome-scale assembly of the giantPleurodeles waltlgenome.</title>
        <authorList>
            <person name="Brown T."/>
            <person name="Elewa A."/>
            <person name="Iarovenko S."/>
            <person name="Subramanian E."/>
            <person name="Araus A.J."/>
            <person name="Petzold A."/>
            <person name="Susuki M."/>
            <person name="Suzuki K.-i.T."/>
            <person name="Hayashi T."/>
            <person name="Toyoda A."/>
            <person name="Oliveira C."/>
            <person name="Osipova E."/>
            <person name="Leigh N.D."/>
            <person name="Simon A."/>
            <person name="Yun M.H."/>
        </authorList>
    </citation>
    <scope>NUCLEOTIDE SEQUENCE</scope>
    <source>
        <strain evidence="2">20211129_DDA</strain>
        <tissue evidence="2">Liver</tissue>
    </source>
</reference>
<keyword evidence="3" id="KW-1185">Reference proteome</keyword>
<gene>
    <name evidence="2" type="ORF">NDU88_005400</name>
</gene>
<dbReference type="AlphaFoldDB" id="A0AAV7NWJ6"/>
<protein>
    <submittedName>
        <fullName evidence="2">Uncharacterized protein</fullName>
    </submittedName>
</protein>
<feature type="region of interest" description="Disordered" evidence="1">
    <location>
        <begin position="38"/>
        <end position="79"/>
    </location>
</feature>
<comment type="caution">
    <text evidence="2">The sequence shown here is derived from an EMBL/GenBank/DDBJ whole genome shotgun (WGS) entry which is preliminary data.</text>
</comment>
<evidence type="ECO:0000313" key="3">
    <source>
        <dbReference type="Proteomes" id="UP001066276"/>
    </source>
</evidence>